<evidence type="ECO:0000313" key="4">
    <source>
        <dbReference type="Proteomes" id="UP001152803"/>
    </source>
</evidence>
<feature type="compositionally biased region" description="Pro residues" evidence="1">
    <location>
        <begin position="52"/>
        <end position="62"/>
    </location>
</feature>
<proteinExistence type="predicted"/>
<organism evidence="3 4">
    <name type="scientific">Conger conger</name>
    <name type="common">Conger eel</name>
    <name type="synonym">Muraena conger</name>
    <dbReference type="NCBI Taxonomy" id="82655"/>
    <lineage>
        <taxon>Eukaryota</taxon>
        <taxon>Metazoa</taxon>
        <taxon>Chordata</taxon>
        <taxon>Craniata</taxon>
        <taxon>Vertebrata</taxon>
        <taxon>Euteleostomi</taxon>
        <taxon>Actinopterygii</taxon>
        <taxon>Neopterygii</taxon>
        <taxon>Teleostei</taxon>
        <taxon>Anguilliformes</taxon>
        <taxon>Congridae</taxon>
        <taxon>Conger</taxon>
    </lineage>
</organism>
<dbReference type="Proteomes" id="UP001152803">
    <property type="component" value="Unassembled WGS sequence"/>
</dbReference>
<keyword evidence="2" id="KW-0472">Membrane</keyword>
<comment type="caution">
    <text evidence="3">The sequence shown here is derived from an EMBL/GenBank/DDBJ whole genome shotgun (WGS) entry which is preliminary data.</text>
</comment>
<name>A0A9Q1D124_CONCO</name>
<keyword evidence="2" id="KW-1133">Transmembrane helix</keyword>
<keyword evidence="2" id="KW-0812">Transmembrane</keyword>
<reference evidence="3" key="1">
    <citation type="journal article" date="2023" name="Science">
        <title>Genome structures resolve the early diversification of teleost fishes.</title>
        <authorList>
            <person name="Parey E."/>
            <person name="Louis A."/>
            <person name="Montfort J."/>
            <person name="Bouchez O."/>
            <person name="Roques C."/>
            <person name="Iampietro C."/>
            <person name="Lluch J."/>
            <person name="Castinel A."/>
            <person name="Donnadieu C."/>
            <person name="Desvignes T."/>
            <person name="Floi Bucao C."/>
            <person name="Jouanno E."/>
            <person name="Wen M."/>
            <person name="Mejri S."/>
            <person name="Dirks R."/>
            <person name="Jansen H."/>
            <person name="Henkel C."/>
            <person name="Chen W.J."/>
            <person name="Zahm M."/>
            <person name="Cabau C."/>
            <person name="Klopp C."/>
            <person name="Thompson A.W."/>
            <person name="Robinson-Rechavi M."/>
            <person name="Braasch I."/>
            <person name="Lecointre G."/>
            <person name="Bobe J."/>
            <person name="Postlethwait J.H."/>
            <person name="Berthelot C."/>
            <person name="Roest Crollius H."/>
            <person name="Guiguen Y."/>
        </authorList>
    </citation>
    <scope>NUCLEOTIDE SEQUENCE</scope>
    <source>
        <strain evidence="3">Concon-B</strain>
    </source>
</reference>
<feature type="compositionally biased region" description="Low complexity" evidence="1">
    <location>
        <begin position="41"/>
        <end position="51"/>
    </location>
</feature>
<evidence type="ECO:0000313" key="3">
    <source>
        <dbReference type="EMBL" id="KAJ8254382.1"/>
    </source>
</evidence>
<gene>
    <name evidence="3" type="ORF">COCON_G00209940</name>
</gene>
<feature type="region of interest" description="Disordered" evidence="1">
    <location>
        <begin position="25"/>
        <end position="75"/>
    </location>
</feature>
<keyword evidence="4" id="KW-1185">Reference proteome</keyword>
<feature type="compositionally biased region" description="Pro residues" evidence="1">
    <location>
        <begin position="29"/>
        <end position="40"/>
    </location>
</feature>
<accession>A0A9Q1D124</accession>
<dbReference type="EMBL" id="JAFJMO010000016">
    <property type="protein sequence ID" value="KAJ8254382.1"/>
    <property type="molecule type" value="Genomic_DNA"/>
</dbReference>
<evidence type="ECO:0000256" key="1">
    <source>
        <dbReference type="SAM" id="MobiDB-lite"/>
    </source>
</evidence>
<evidence type="ECO:0000256" key="2">
    <source>
        <dbReference type="SAM" id="Phobius"/>
    </source>
</evidence>
<dbReference type="AlphaFoldDB" id="A0A9Q1D124"/>
<sequence>METAKSAWKSLQLWCESKRHTPDCMAPPLNHPPPTPPSLTLPPLSLTTPPSHTHPPVGPAPNPRCTGLQNSGQRWGSLTSSSHLFKLFLILFLKYERIMNLFISIILFVCRQKNNNIVVM</sequence>
<protein>
    <submittedName>
        <fullName evidence="3">Uncharacterized protein</fullName>
    </submittedName>
</protein>
<feature type="transmembrane region" description="Helical" evidence="2">
    <location>
        <begin position="87"/>
        <end position="110"/>
    </location>
</feature>